<organism evidence="2 3">
    <name type="scientific">Actinoplanes auranticolor</name>
    <dbReference type="NCBI Taxonomy" id="47988"/>
    <lineage>
        <taxon>Bacteria</taxon>
        <taxon>Bacillati</taxon>
        <taxon>Actinomycetota</taxon>
        <taxon>Actinomycetes</taxon>
        <taxon>Micromonosporales</taxon>
        <taxon>Micromonosporaceae</taxon>
        <taxon>Actinoplanes</taxon>
    </lineage>
</organism>
<evidence type="ECO:0000313" key="2">
    <source>
        <dbReference type="EMBL" id="GIM71928.1"/>
    </source>
</evidence>
<feature type="transmembrane region" description="Helical" evidence="1">
    <location>
        <begin position="12"/>
        <end position="36"/>
    </location>
</feature>
<keyword evidence="1" id="KW-0812">Transmembrane</keyword>
<gene>
    <name evidence="2" type="ORF">Aau02nite_48420</name>
</gene>
<keyword evidence="1" id="KW-0472">Membrane</keyword>
<sequence>MAELIRRADAATLNVIDGLVLFWLLLWTAVGVWVGLSLWELAAIGDTLVQSGRTLDSAGEVLQDAGGLPLVGRWPEQLGDQVRATAAEIAGSGRDTSAYGRRLAVLLAVAVGTAPIVPVLAPYLPARIARRREVTALRRLLSDPARRSMAEFYLAHRAVDLVPLHRLQQVTDDPWGDLTEGRPKALADAELRRLGLRRDMIAEVRR</sequence>
<accession>A0A919SJP7</accession>
<feature type="transmembrane region" description="Helical" evidence="1">
    <location>
        <begin position="103"/>
        <end position="124"/>
    </location>
</feature>
<protein>
    <submittedName>
        <fullName evidence="2">Uncharacterized protein</fullName>
    </submittedName>
</protein>
<keyword evidence="1" id="KW-1133">Transmembrane helix</keyword>
<comment type="caution">
    <text evidence="2">The sequence shown here is derived from an EMBL/GenBank/DDBJ whole genome shotgun (WGS) entry which is preliminary data.</text>
</comment>
<proteinExistence type="predicted"/>
<evidence type="ECO:0000256" key="1">
    <source>
        <dbReference type="SAM" id="Phobius"/>
    </source>
</evidence>
<dbReference type="RefSeq" id="WP_212990812.1">
    <property type="nucleotide sequence ID" value="NZ_BAABEA010000025.1"/>
</dbReference>
<dbReference type="Proteomes" id="UP000681340">
    <property type="component" value="Unassembled WGS sequence"/>
</dbReference>
<evidence type="ECO:0000313" key="3">
    <source>
        <dbReference type="Proteomes" id="UP000681340"/>
    </source>
</evidence>
<name>A0A919SJP7_9ACTN</name>
<keyword evidence="3" id="KW-1185">Reference proteome</keyword>
<dbReference type="EMBL" id="BOQL01000038">
    <property type="protein sequence ID" value="GIM71928.1"/>
    <property type="molecule type" value="Genomic_DNA"/>
</dbReference>
<dbReference type="AlphaFoldDB" id="A0A919SJP7"/>
<reference evidence="2" key="1">
    <citation type="submission" date="2021-03" db="EMBL/GenBank/DDBJ databases">
        <title>Whole genome shotgun sequence of Actinoplanes auranticolor NBRC 12245.</title>
        <authorList>
            <person name="Komaki H."/>
            <person name="Tamura T."/>
        </authorList>
    </citation>
    <scope>NUCLEOTIDE SEQUENCE</scope>
    <source>
        <strain evidence="2">NBRC 12245</strain>
    </source>
</reference>